<accession>A0ABU7GBB0</accession>
<dbReference type="PANTHER" id="PTHR32268">
    <property type="entry name" value="HOMOSERINE O-ACETYLTRANSFERASE"/>
    <property type="match status" value="1"/>
</dbReference>
<proteinExistence type="predicted"/>
<feature type="region of interest" description="Disordered" evidence="2">
    <location>
        <begin position="1"/>
        <end position="22"/>
    </location>
</feature>
<dbReference type="PIRSF" id="PIRSF000443">
    <property type="entry name" value="Homoser_Ac_trans"/>
    <property type="match status" value="1"/>
</dbReference>
<comment type="caution">
    <text evidence="4">The sequence shown here is derived from an EMBL/GenBank/DDBJ whole genome shotgun (WGS) entry which is preliminary data.</text>
</comment>
<dbReference type="InterPro" id="IPR000073">
    <property type="entry name" value="AB_hydrolase_1"/>
</dbReference>
<dbReference type="EMBL" id="JAZDQV010000001">
    <property type="protein sequence ID" value="MEE1876365.1"/>
    <property type="molecule type" value="Genomic_DNA"/>
</dbReference>
<evidence type="ECO:0000313" key="4">
    <source>
        <dbReference type="EMBL" id="MEE1876365.1"/>
    </source>
</evidence>
<dbReference type="SUPFAM" id="SSF53474">
    <property type="entry name" value="alpha/beta-Hydrolases"/>
    <property type="match status" value="1"/>
</dbReference>
<gene>
    <name evidence="4" type="ORF">VRS74_01530</name>
</gene>
<keyword evidence="5" id="KW-1185">Reference proteome</keyword>
<evidence type="ECO:0000313" key="5">
    <source>
        <dbReference type="Proteomes" id="UP001343492"/>
    </source>
</evidence>
<dbReference type="Pfam" id="PF00561">
    <property type="entry name" value="Abhydrolase_1"/>
    <property type="match status" value="1"/>
</dbReference>
<sequence length="396" mass="43710">MQGQGRSPDRRGARSGACRQRTEFRTMNGSTMKAFARLFCSLVLLVGLALAMPLQAQDWVAKAQQHTIELPDFTFHTGEKLPSVKMHVYTLGTPRRDSEGRVTNAIMLLHGTGGNGTSLLAPHFGDELFGEGQLFDIGKYYIISPDNLGHGQSSKPSDGLRAQFPRYDYSDMVLAQHRILTEGLGVDRLYLVLGTSMGCMHSFVWGPSYPGFVERFVPLACNAIEIAGRNRMFRQMVIDGFRNDPEYRGGDYADGSALRTGQATNANILLLAGSNPYRMQAELPTRDAAVEALHRAREAVAARNVDPNDAIYQLDSSRNYNPAPQLHLITAPVLWINSADDFINPPGLGDPEALAQQMPHARFVLIPASAETYGHGTHSRPKLWKAELERFLSENP</sequence>
<evidence type="ECO:0000256" key="1">
    <source>
        <dbReference type="ARBA" id="ARBA00022679"/>
    </source>
</evidence>
<organism evidence="4 5">
    <name type="scientific">Altererythrobacter litoralis</name>
    <dbReference type="NCBI Taxonomy" id="3113904"/>
    <lineage>
        <taxon>Bacteria</taxon>
        <taxon>Pseudomonadati</taxon>
        <taxon>Pseudomonadota</taxon>
        <taxon>Alphaproteobacteria</taxon>
        <taxon>Sphingomonadales</taxon>
        <taxon>Erythrobacteraceae</taxon>
        <taxon>Altererythrobacter</taxon>
    </lineage>
</organism>
<keyword evidence="1" id="KW-0808">Transferase</keyword>
<dbReference type="PANTHER" id="PTHR32268:SF11">
    <property type="entry name" value="HOMOSERINE O-ACETYLTRANSFERASE"/>
    <property type="match status" value="1"/>
</dbReference>
<keyword evidence="4" id="KW-0378">Hydrolase</keyword>
<name>A0ABU7GBB0_9SPHN</name>
<reference evidence="4 5" key="1">
    <citation type="submission" date="2024-01" db="EMBL/GenBank/DDBJ databases">
        <title>The genome sequence of Erythrobacteraceae sp. strain 1XM1-14.</title>
        <authorList>
            <person name="Liu Y."/>
        </authorList>
    </citation>
    <scope>NUCLEOTIDE SEQUENCE [LARGE SCALE GENOMIC DNA]</scope>
    <source>
        <strain evidence="4 5">1XM1-14</strain>
    </source>
</reference>
<feature type="domain" description="AB hydrolase-1" evidence="3">
    <location>
        <begin position="105"/>
        <end position="368"/>
    </location>
</feature>
<dbReference type="GO" id="GO:0016787">
    <property type="term" value="F:hydrolase activity"/>
    <property type="evidence" value="ECO:0007669"/>
    <property type="project" value="UniProtKB-KW"/>
</dbReference>
<protein>
    <submittedName>
        <fullName evidence="4">Alpha/beta fold hydrolase</fullName>
    </submittedName>
</protein>
<evidence type="ECO:0000256" key="2">
    <source>
        <dbReference type="SAM" id="MobiDB-lite"/>
    </source>
</evidence>
<dbReference type="InterPro" id="IPR029058">
    <property type="entry name" value="AB_hydrolase_fold"/>
</dbReference>
<evidence type="ECO:0000259" key="3">
    <source>
        <dbReference type="Pfam" id="PF00561"/>
    </source>
</evidence>
<dbReference type="Proteomes" id="UP001343492">
    <property type="component" value="Unassembled WGS sequence"/>
</dbReference>
<dbReference type="InterPro" id="IPR008220">
    <property type="entry name" value="HAT_MetX-like"/>
</dbReference>
<dbReference type="NCBIfam" id="NF005071">
    <property type="entry name" value="PRK06489.1"/>
    <property type="match status" value="1"/>
</dbReference>
<dbReference type="Gene3D" id="3.40.50.1820">
    <property type="entry name" value="alpha/beta hydrolase"/>
    <property type="match status" value="1"/>
</dbReference>